<feature type="domain" description="NAD-dependent epimerase/dehydratase" evidence="2">
    <location>
        <begin position="12"/>
        <end position="246"/>
    </location>
</feature>
<dbReference type="AlphaFoldDB" id="Q67G37"/>
<evidence type="ECO:0000256" key="1">
    <source>
        <dbReference type="ARBA" id="ARBA00007637"/>
    </source>
</evidence>
<organism evidence="3">
    <name type="scientific">Streptomyces griseoruber</name>
    <dbReference type="NCBI Taxonomy" id="1943"/>
    <lineage>
        <taxon>Bacteria</taxon>
        <taxon>Bacillati</taxon>
        <taxon>Actinomycetota</taxon>
        <taxon>Actinomycetes</taxon>
        <taxon>Kitasatosporales</taxon>
        <taxon>Streptomycetaceae</taxon>
        <taxon>Streptomyces</taxon>
    </lineage>
</organism>
<dbReference type="Gene3D" id="3.40.50.720">
    <property type="entry name" value="NAD(P)-binding Rossmann-like Domain"/>
    <property type="match status" value="1"/>
</dbReference>
<dbReference type="InterPro" id="IPR036291">
    <property type="entry name" value="NAD(P)-bd_dom_sf"/>
</dbReference>
<name>Q67G37_9ACTN</name>
<sequence length="325" mass="34034">MTRRQAAGAGRVAVLGGTGWVGRHVCRAFSRAGHEVLVVARRPAEHRAPHPFVALDLADAPAGELRRLLADAGAGVVVNATDAANAADGWAVGEQALAALNVDLVERLVTAAGALPWRTRLVHLGSILEYGETPHGTRVDERYPPRPTTAYTRSKLAGSTAVLDAARAGTVDATVLRLTNVCGPHPSPQSLPGKLVELLAEAVRSGGPMIVGVTEARRDFVDVRDVAEAVLRAAGPGATGRAVNIGSGRAVGIRELVRLFVTVAGSDPGILREERRPNTSLGGTWTCADIRLAGELLGWRPRTGLAASLRDMWRTAARTPDGGRG</sequence>
<dbReference type="InterPro" id="IPR001509">
    <property type="entry name" value="Epimerase_deHydtase"/>
</dbReference>
<comment type="similarity">
    <text evidence="1">Belongs to the NAD(P)-dependent epimerase/dehydratase family.</text>
</comment>
<accession>Q67G37</accession>
<dbReference type="SUPFAM" id="SSF51735">
    <property type="entry name" value="NAD(P)-binding Rossmann-fold domains"/>
    <property type="match status" value="1"/>
</dbReference>
<evidence type="ECO:0000259" key="2">
    <source>
        <dbReference type="Pfam" id="PF01370"/>
    </source>
</evidence>
<evidence type="ECO:0000313" key="3">
    <source>
        <dbReference type="EMBL" id="AAP85355.1"/>
    </source>
</evidence>
<dbReference type="EMBL" id="AY196994">
    <property type="protein sequence ID" value="AAP85355.1"/>
    <property type="molecule type" value="Genomic_DNA"/>
</dbReference>
<proteinExistence type="inferred from homology"/>
<dbReference type="Pfam" id="PF01370">
    <property type="entry name" value="Epimerase"/>
    <property type="match status" value="1"/>
</dbReference>
<reference evidence="3" key="1">
    <citation type="journal article" date="2004" name="Chem. Biol.">
        <title>The hedamycin locus implicates a novel aromatic PKS priming mechanism.</title>
        <authorList>
            <person name="Bililign T."/>
            <person name="Hyun C.G."/>
            <person name="Williams J.S."/>
            <person name="Czisny A.M."/>
            <person name="Thorson J.S."/>
        </authorList>
    </citation>
    <scope>NUCLEOTIDE SEQUENCE</scope>
</reference>
<dbReference type="PANTHER" id="PTHR43000">
    <property type="entry name" value="DTDP-D-GLUCOSE 4,6-DEHYDRATASE-RELATED"/>
    <property type="match status" value="1"/>
</dbReference>
<protein>
    <submittedName>
        <fullName evidence="3">Probable dTDP-4-keto-6-deoxyhexose reductase</fullName>
    </submittedName>
</protein>